<evidence type="ECO:0000313" key="2">
    <source>
        <dbReference type="Proteomes" id="UP001498421"/>
    </source>
</evidence>
<protein>
    <recommendedName>
        <fullName evidence="3">Tautomerase cis-CaaD-like domain-containing protein</fullName>
    </recommendedName>
</protein>
<proteinExistence type="predicted"/>
<comment type="caution">
    <text evidence="1">The sequence shown here is derived from an EMBL/GenBank/DDBJ whole genome shotgun (WGS) entry which is preliminary data.</text>
</comment>
<reference evidence="1 2" key="1">
    <citation type="journal article" date="2025" name="Microbiol. Resour. Announc.">
        <title>Draft genome sequences for Neonectria magnoliae and Neonectria punicea, canker pathogens of Liriodendron tulipifera and Acer saccharum in West Virginia.</title>
        <authorList>
            <person name="Petronek H.M."/>
            <person name="Kasson M.T."/>
            <person name="Metheny A.M."/>
            <person name="Stauder C.M."/>
            <person name="Lovett B."/>
            <person name="Lynch S.C."/>
            <person name="Garnas J.R."/>
            <person name="Kasson L.R."/>
            <person name="Stajich J.E."/>
        </authorList>
    </citation>
    <scope>NUCLEOTIDE SEQUENCE [LARGE SCALE GENOMIC DNA]</scope>
    <source>
        <strain evidence="1 2">NRRL 64651</strain>
    </source>
</reference>
<sequence>MSQEQKSVGFIQINMEKRYVLVHLGIVWLVPGKGYILPGGDRVVHMMLMSWGGETAEETAAGISAEVKRSFNAVWAEGVDYFDGRDSGDNLLWNEERRRVMLIKFDRSSIHVTR</sequence>
<organism evidence="1 2">
    <name type="scientific">Neonectria magnoliae</name>
    <dbReference type="NCBI Taxonomy" id="2732573"/>
    <lineage>
        <taxon>Eukaryota</taxon>
        <taxon>Fungi</taxon>
        <taxon>Dikarya</taxon>
        <taxon>Ascomycota</taxon>
        <taxon>Pezizomycotina</taxon>
        <taxon>Sordariomycetes</taxon>
        <taxon>Hypocreomycetidae</taxon>
        <taxon>Hypocreales</taxon>
        <taxon>Nectriaceae</taxon>
        <taxon>Neonectria</taxon>
    </lineage>
</organism>
<dbReference type="EMBL" id="JAZAVK010000041">
    <property type="protein sequence ID" value="KAK7428399.1"/>
    <property type="molecule type" value="Genomic_DNA"/>
</dbReference>
<dbReference type="Proteomes" id="UP001498421">
    <property type="component" value="Unassembled WGS sequence"/>
</dbReference>
<keyword evidence="2" id="KW-1185">Reference proteome</keyword>
<gene>
    <name evidence="1" type="ORF">QQZ08_005018</name>
</gene>
<evidence type="ECO:0000313" key="1">
    <source>
        <dbReference type="EMBL" id="KAK7428399.1"/>
    </source>
</evidence>
<evidence type="ECO:0008006" key="3">
    <source>
        <dbReference type="Google" id="ProtNLM"/>
    </source>
</evidence>
<accession>A0ABR1I593</accession>
<name>A0ABR1I593_9HYPO</name>